<feature type="region of interest" description="Disordered" evidence="1">
    <location>
        <begin position="1"/>
        <end position="102"/>
    </location>
</feature>
<evidence type="ECO:0000256" key="1">
    <source>
        <dbReference type="SAM" id="MobiDB-lite"/>
    </source>
</evidence>
<evidence type="ECO:0000313" key="2">
    <source>
        <dbReference type="EMBL" id="KAF2006017.1"/>
    </source>
</evidence>
<feature type="compositionally biased region" description="Pro residues" evidence="1">
    <location>
        <begin position="1"/>
        <end position="13"/>
    </location>
</feature>
<reference evidence="2" key="1">
    <citation type="journal article" date="2020" name="Stud. Mycol.">
        <title>101 Dothideomycetes genomes: a test case for predicting lifestyles and emergence of pathogens.</title>
        <authorList>
            <person name="Haridas S."/>
            <person name="Albert R."/>
            <person name="Binder M."/>
            <person name="Bloem J."/>
            <person name="Labutti K."/>
            <person name="Salamov A."/>
            <person name="Andreopoulos B."/>
            <person name="Baker S."/>
            <person name="Barry K."/>
            <person name="Bills G."/>
            <person name="Bluhm B."/>
            <person name="Cannon C."/>
            <person name="Castanera R."/>
            <person name="Culley D."/>
            <person name="Daum C."/>
            <person name="Ezra D."/>
            <person name="Gonzalez J."/>
            <person name="Henrissat B."/>
            <person name="Kuo A."/>
            <person name="Liang C."/>
            <person name="Lipzen A."/>
            <person name="Lutzoni F."/>
            <person name="Magnuson J."/>
            <person name="Mondo S."/>
            <person name="Nolan M."/>
            <person name="Ohm R."/>
            <person name="Pangilinan J."/>
            <person name="Park H.-J."/>
            <person name="Ramirez L."/>
            <person name="Alfaro M."/>
            <person name="Sun H."/>
            <person name="Tritt A."/>
            <person name="Yoshinaga Y."/>
            <person name="Zwiers L.-H."/>
            <person name="Turgeon B."/>
            <person name="Goodwin S."/>
            <person name="Spatafora J."/>
            <person name="Crous P."/>
            <person name="Grigoriev I."/>
        </authorList>
    </citation>
    <scope>NUCLEOTIDE SEQUENCE</scope>
    <source>
        <strain evidence="2">CBS 123094</strain>
    </source>
</reference>
<accession>A0A6A5WWM8</accession>
<proteinExistence type="predicted"/>
<evidence type="ECO:0000313" key="3">
    <source>
        <dbReference type="Proteomes" id="UP000799779"/>
    </source>
</evidence>
<gene>
    <name evidence="2" type="ORF">P154DRAFT_570747</name>
</gene>
<keyword evidence="3" id="KW-1185">Reference proteome</keyword>
<feature type="compositionally biased region" description="Polar residues" evidence="1">
    <location>
        <begin position="79"/>
        <end position="91"/>
    </location>
</feature>
<protein>
    <submittedName>
        <fullName evidence="2">Uncharacterized protein</fullName>
    </submittedName>
</protein>
<feature type="compositionally biased region" description="Pro residues" evidence="1">
    <location>
        <begin position="59"/>
        <end position="74"/>
    </location>
</feature>
<sequence length="188" mass="20533">MPPPTTLQPPPNDNVPAISQMDAVPNGCISGTESTHRETAHDSPVLVDPMEFLSLSRLPPLPPSPPPQDPPSAPSTPSNLPTNPISPTQIDMPSPAATPELNDVATLSNVQVAILHAAFWEMDNENSTPWDPDVAIRERNEAVRLEVREELVQEWKVEVERRRRGGEGEFGRGGRGRGGEKLRRPTHS</sequence>
<name>A0A6A5WWM8_9PLEO</name>
<dbReference type="Proteomes" id="UP000799779">
    <property type="component" value="Unassembled WGS sequence"/>
</dbReference>
<dbReference type="EMBL" id="ML977561">
    <property type="protein sequence ID" value="KAF2006017.1"/>
    <property type="molecule type" value="Genomic_DNA"/>
</dbReference>
<dbReference type="AlphaFoldDB" id="A0A6A5WWM8"/>
<organism evidence="2 3">
    <name type="scientific">Amniculicola lignicola CBS 123094</name>
    <dbReference type="NCBI Taxonomy" id="1392246"/>
    <lineage>
        <taxon>Eukaryota</taxon>
        <taxon>Fungi</taxon>
        <taxon>Dikarya</taxon>
        <taxon>Ascomycota</taxon>
        <taxon>Pezizomycotina</taxon>
        <taxon>Dothideomycetes</taxon>
        <taxon>Pleosporomycetidae</taxon>
        <taxon>Pleosporales</taxon>
        <taxon>Amniculicolaceae</taxon>
        <taxon>Amniculicola</taxon>
    </lineage>
</organism>
<feature type="region of interest" description="Disordered" evidence="1">
    <location>
        <begin position="159"/>
        <end position="188"/>
    </location>
</feature>